<keyword evidence="1" id="KW-0812">Transmembrane</keyword>
<dbReference type="Pfam" id="PF03140">
    <property type="entry name" value="DUF247"/>
    <property type="match status" value="1"/>
</dbReference>
<feature type="transmembrane region" description="Helical" evidence="1">
    <location>
        <begin position="432"/>
        <end position="453"/>
    </location>
</feature>
<protein>
    <submittedName>
        <fullName evidence="2">Uncharacterized protein</fullName>
    </submittedName>
</protein>
<dbReference type="PANTHER" id="PTHR31170:SF18">
    <property type="entry name" value="(WILD MALAYSIAN BANANA) HYPOTHETICAL PROTEIN"/>
    <property type="match status" value="1"/>
</dbReference>
<evidence type="ECO:0000313" key="2">
    <source>
        <dbReference type="EnsemblPlants" id="OPUNC09G04030.1"/>
    </source>
</evidence>
<sequence>MKFSGDPEQTVDIKYLVEELMMTCRHSGEIANKRSGCKISRPREQDKPGVVRIGPYYHDPLNRTEMEKRAMLLELLPGDNIQKTSMLTRLLEDITALEEKARDHYADHAIRMTSKEFVEMLLLDGCYILAKFVLPHCCPGLSEDSLSSQDSDVASRKSWSRPESRTSAMRDIALVSDVFYLVDNQIPFCVLDTMHKVLHGKIISSPTPVADVLARHLHELLEHLGFSTIRVDNPIPWHLLHLLHMHFRPPTSGQCCGSRRNNTSAGEATASTVYRWRSATQYHGAGVWLKRQHLDGACRARSILDVKLDGLTLRVPSLTVDDNTCRILRNLMALEQLNPVELGSHVTAYCIFMSQLAGTASDVALLARKGIIVHVLRTDSDVAERLAALCSSVIIDLDEPTHNYLHRTRKNLERIYRSRKVNCLTLPHRNPWLVVALFTVLVMLLCQLIQAIYATMSYYQTLRGIDVVDKFGRLT</sequence>
<keyword evidence="3" id="KW-1185">Reference proteome</keyword>
<dbReference type="OMA" id="TACWERS"/>
<dbReference type="Gramene" id="OPUNC09G04030.1">
    <property type="protein sequence ID" value="OPUNC09G04030.1"/>
    <property type="gene ID" value="OPUNC09G04030"/>
</dbReference>
<organism evidence="2">
    <name type="scientific">Oryza punctata</name>
    <name type="common">Red rice</name>
    <dbReference type="NCBI Taxonomy" id="4537"/>
    <lineage>
        <taxon>Eukaryota</taxon>
        <taxon>Viridiplantae</taxon>
        <taxon>Streptophyta</taxon>
        <taxon>Embryophyta</taxon>
        <taxon>Tracheophyta</taxon>
        <taxon>Spermatophyta</taxon>
        <taxon>Magnoliopsida</taxon>
        <taxon>Liliopsida</taxon>
        <taxon>Poales</taxon>
        <taxon>Poaceae</taxon>
        <taxon>BOP clade</taxon>
        <taxon>Oryzoideae</taxon>
        <taxon>Oryzeae</taxon>
        <taxon>Oryzinae</taxon>
        <taxon>Oryza</taxon>
    </lineage>
</organism>
<name>A0A0E0LZI7_ORYPU</name>
<proteinExistence type="predicted"/>
<dbReference type="HOGENOM" id="CLU_020188_5_3_1"/>
<keyword evidence="1" id="KW-1133">Transmembrane helix</keyword>
<dbReference type="InterPro" id="IPR004158">
    <property type="entry name" value="DUF247_pln"/>
</dbReference>
<accession>A0A0E0LZI7</accession>
<reference evidence="2" key="2">
    <citation type="submission" date="2018-05" db="EMBL/GenBank/DDBJ databases">
        <title>OpunRS2 (Oryza punctata Reference Sequence Version 2).</title>
        <authorList>
            <person name="Zhang J."/>
            <person name="Kudrna D."/>
            <person name="Lee S."/>
            <person name="Talag J."/>
            <person name="Welchert J."/>
            <person name="Wing R.A."/>
        </authorList>
    </citation>
    <scope>NUCLEOTIDE SEQUENCE [LARGE SCALE GENOMIC DNA]</scope>
</reference>
<dbReference type="STRING" id="4537.A0A0E0LZI7"/>
<dbReference type="PANTHER" id="PTHR31170">
    <property type="entry name" value="BNAC04G53230D PROTEIN"/>
    <property type="match status" value="1"/>
</dbReference>
<dbReference type="eggNOG" id="ENOG502RY48">
    <property type="taxonomic scope" value="Eukaryota"/>
</dbReference>
<keyword evidence="1" id="KW-0472">Membrane</keyword>
<evidence type="ECO:0000256" key="1">
    <source>
        <dbReference type="SAM" id="Phobius"/>
    </source>
</evidence>
<evidence type="ECO:0000313" key="3">
    <source>
        <dbReference type="Proteomes" id="UP000026962"/>
    </source>
</evidence>
<dbReference type="EnsemblPlants" id="OPUNC09G04030.1">
    <property type="protein sequence ID" value="OPUNC09G04030.1"/>
    <property type="gene ID" value="OPUNC09G04030"/>
</dbReference>
<dbReference type="AlphaFoldDB" id="A0A0E0LZI7"/>
<reference evidence="2" key="1">
    <citation type="submission" date="2015-04" db="UniProtKB">
        <authorList>
            <consortium name="EnsemblPlants"/>
        </authorList>
    </citation>
    <scope>IDENTIFICATION</scope>
</reference>
<dbReference type="Proteomes" id="UP000026962">
    <property type="component" value="Chromosome 9"/>
</dbReference>